<dbReference type="GO" id="GO:0055074">
    <property type="term" value="P:calcium ion homeostasis"/>
    <property type="evidence" value="ECO:0007669"/>
    <property type="project" value="TreeGrafter"/>
</dbReference>
<organism evidence="1 2">
    <name type="scientific">Homarus americanus</name>
    <name type="common">American lobster</name>
    <dbReference type="NCBI Taxonomy" id="6706"/>
    <lineage>
        <taxon>Eukaryota</taxon>
        <taxon>Metazoa</taxon>
        <taxon>Ecdysozoa</taxon>
        <taxon>Arthropoda</taxon>
        <taxon>Crustacea</taxon>
        <taxon>Multicrustacea</taxon>
        <taxon>Malacostraca</taxon>
        <taxon>Eumalacostraca</taxon>
        <taxon>Eucarida</taxon>
        <taxon>Decapoda</taxon>
        <taxon>Pleocyemata</taxon>
        <taxon>Astacidea</taxon>
        <taxon>Nephropoidea</taxon>
        <taxon>Nephropidae</taxon>
        <taxon>Homarus</taxon>
    </lineage>
</organism>
<feature type="non-terminal residue" evidence="1">
    <location>
        <position position="157"/>
    </location>
</feature>
<protein>
    <submittedName>
        <fullName evidence="1">Selenoprotein N-like 1</fullName>
    </submittedName>
</protein>
<gene>
    <name evidence="1" type="primary">selenon-L1</name>
    <name evidence="1" type="ORF">Hamer_G018940</name>
</gene>
<dbReference type="Proteomes" id="UP000747542">
    <property type="component" value="Unassembled WGS sequence"/>
</dbReference>
<dbReference type="AlphaFoldDB" id="A0A8J5N055"/>
<keyword evidence="2" id="KW-1185">Reference proteome</keyword>
<comment type="caution">
    <text evidence="1">The sequence shown here is derived from an EMBL/GenBank/DDBJ whole genome shotgun (WGS) entry which is preliminary data.</text>
</comment>
<sequence>LNYTMYRLSTTTSQKHTVWPAVSGSRYTQWCCGECWRTSRRALREGPLAAPKVLALLHDSFVSSWALVTELKSHAGNTILPGVSMIASLSLDAYTFPVQILIQEASGYVVAAINANQVLDAELNDTMIQQGFHDPAEFVYYKFLEEGLKKYRDIFID</sequence>
<evidence type="ECO:0000313" key="1">
    <source>
        <dbReference type="EMBL" id="KAG7170453.1"/>
    </source>
</evidence>
<dbReference type="PANTHER" id="PTHR16213:SF78">
    <property type="entry name" value="SELENOPROTEIN N"/>
    <property type="match status" value="1"/>
</dbReference>
<accession>A0A8J5N055</accession>
<proteinExistence type="predicted"/>
<dbReference type="EMBL" id="JAHLQT010014098">
    <property type="protein sequence ID" value="KAG7170453.1"/>
    <property type="molecule type" value="Genomic_DNA"/>
</dbReference>
<evidence type="ECO:0000313" key="2">
    <source>
        <dbReference type="Proteomes" id="UP000747542"/>
    </source>
</evidence>
<name>A0A8J5N055_HOMAM</name>
<dbReference type="GO" id="GO:0005789">
    <property type="term" value="C:endoplasmic reticulum membrane"/>
    <property type="evidence" value="ECO:0007669"/>
    <property type="project" value="TreeGrafter"/>
</dbReference>
<reference evidence="1" key="1">
    <citation type="journal article" date="2021" name="Sci. Adv.">
        <title>The American lobster genome reveals insights on longevity, neural, and immune adaptations.</title>
        <authorList>
            <person name="Polinski J.M."/>
            <person name="Zimin A.V."/>
            <person name="Clark K.F."/>
            <person name="Kohn A.B."/>
            <person name="Sadowski N."/>
            <person name="Timp W."/>
            <person name="Ptitsyn A."/>
            <person name="Khanna P."/>
            <person name="Romanova D.Y."/>
            <person name="Williams P."/>
            <person name="Greenwood S.J."/>
            <person name="Moroz L.L."/>
            <person name="Walt D.R."/>
            <person name="Bodnar A.G."/>
        </authorList>
    </citation>
    <scope>NUCLEOTIDE SEQUENCE</scope>
    <source>
        <strain evidence="1">GMGI-L3</strain>
    </source>
</reference>
<dbReference type="PANTHER" id="PTHR16213">
    <property type="entry name" value="SELENOPROTEIN N"/>
    <property type="match status" value="1"/>
</dbReference>